<evidence type="ECO:0000313" key="10">
    <source>
        <dbReference type="EMBL" id="KAK8175949.1"/>
    </source>
</evidence>
<feature type="region of interest" description="Disordered" evidence="8">
    <location>
        <begin position="1067"/>
        <end position="1086"/>
    </location>
</feature>
<name>A0ABR1Y435_9PEZI</name>
<keyword evidence="5" id="KW-0862">Zinc</keyword>
<keyword evidence="4 7" id="KW-0863">Zinc-finger</keyword>
<dbReference type="InterPro" id="IPR051059">
    <property type="entry name" value="VerF-like"/>
</dbReference>
<dbReference type="InterPro" id="IPR007219">
    <property type="entry name" value="XnlR_reg_dom"/>
</dbReference>
<feature type="domain" description="C2H2-type" evidence="9">
    <location>
        <begin position="248"/>
        <end position="278"/>
    </location>
</feature>
<protein>
    <submittedName>
        <fullName evidence="10">Fungal-specific transcription factor domain-containing protein</fullName>
    </submittedName>
</protein>
<evidence type="ECO:0000256" key="6">
    <source>
        <dbReference type="ARBA" id="ARBA00023242"/>
    </source>
</evidence>
<gene>
    <name evidence="10" type="ORF">IWX90DRAFT_483948</name>
</gene>
<dbReference type="InterPro" id="IPR013087">
    <property type="entry name" value="Znf_C2H2_type"/>
</dbReference>
<dbReference type="Pfam" id="PF04082">
    <property type="entry name" value="Fungal_trans"/>
    <property type="match status" value="1"/>
</dbReference>
<feature type="compositionally biased region" description="Low complexity" evidence="8">
    <location>
        <begin position="919"/>
        <end position="931"/>
    </location>
</feature>
<dbReference type="Proteomes" id="UP001456524">
    <property type="component" value="Unassembled WGS sequence"/>
</dbReference>
<evidence type="ECO:0000259" key="9">
    <source>
        <dbReference type="PROSITE" id="PS50157"/>
    </source>
</evidence>
<feature type="region of interest" description="Disordered" evidence="8">
    <location>
        <begin position="1"/>
        <end position="164"/>
    </location>
</feature>
<keyword evidence="11" id="KW-1185">Reference proteome</keyword>
<evidence type="ECO:0000256" key="3">
    <source>
        <dbReference type="ARBA" id="ARBA00022737"/>
    </source>
</evidence>
<evidence type="ECO:0000256" key="4">
    <source>
        <dbReference type="ARBA" id="ARBA00022771"/>
    </source>
</evidence>
<dbReference type="InterPro" id="IPR036236">
    <property type="entry name" value="Znf_C2H2_sf"/>
</dbReference>
<dbReference type="Gene3D" id="3.30.160.60">
    <property type="entry name" value="Classic Zinc Finger"/>
    <property type="match status" value="2"/>
</dbReference>
<feature type="region of interest" description="Disordered" evidence="8">
    <location>
        <begin position="901"/>
        <end position="932"/>
    </location>
</feature>
<dbReference type="SMART" id="SM00355">
    <property type="entry name" value="ZnF_C2H2"/>
    <property type="match status" value="2"/>
</dbReference>
<evidence type="ECO:0000256" key="1">
    <source>
        <dbReference type="ARBA" id="ARBA00004123"/>
    </source>
</evidence>
<feature type="domain" description="C2H2-type" evidence="9">
    <location>
        <begin position="220"/>
        <end position="247"/>
    </location>
</feature>
<feature type="compositionally biased region" description="Polar residues" evidence="8">
    <location>
        <begin position="901"/>
        <end position="918"/>
    </location>
</feature>
<dbReference type="PANTHER" id="PTHR40626:SF12">
    <property type="entry name" value="RFEC"/>
    <property type="match status" value="1"/>
</dbReference>
<keyword evidence="2" id="KW-0479">Metal-binding</keyword>
<feature type="compositionally biased region" description="Polar residues" evidence="8">
    <location>
        <begin position="122"/>
        <end position="145"/>
    </location>
</feature>
<evidence type="ECO:0000256" key="8">
    <source>
        <dbReference type="SAM" id="MobiDB-lite"/>
    </source>
</evidence>
<evidence type="ECO:0000256" key="2">
    <source>
        <dbReference type="ARBA" id="ARBA00022723"/>
    </source>
</evidence>
<dbReference type="EMBL" id="JBBWUH010000002">
    <property type="protein sequence ID" value="KAK8175949.1"/>
    <property type="molecule type" value="Genomic_DNA"/>
</dbReference>
<accession>A0ABR1Y435</accession>
<dbReference type="PROSITE" id="PS00028">
    <property type="entry name" value="ZINC_FINGER_C2H2_1"/>
    <property type="match status" value="1"/>
</dbReference>
<feature type="compositionally biased region" description="Polar residues" evidence="8">
    <location>
        <begin position="20"/>
        <end position="35"/>
    </location>
</feature>
<evidence type="ECO:0000313" key="11">
    <source>
        <dbReference type="Proteomes" id="UP001456524"/>
    </source>
</evidence>
<dbReference type="CDD" id="cd12148">
    <property type="entry name" value="fungal_TF_MHR"/>
    <property type="match status" value="1"/>
</dbReference>
<keyword evidence="6" id="KW-0539">Nucleus</keyword>
<evidence type="ECO:0000256" key="5">
    <source>
        <dbReference type="ARBA" id="ARBA00022833"/>
    </source>
</evidence>
<feature type="compositionally biased region" description="Low complexity" evidence="8">
    <location>
        <begin position="106"/>
        <end position="121"/>
    </location>
</feature>
<comment type="subcellular location">
    <subcellularLocation>
        <location evidence="1">Nucleus</location>
    </subcellularLocation>
</comment>
<sequence length="1086" mass="119172">MDAADTFHPTNSYLHGIPTPSGTHSQPLTPHQSAAGSLPPQRFRAQSTSTHQLPPLPPLGNAQFSTNYGSAPQTPLTPQTPATSAAPSLNHGRSLPVIAPHPPLQSNPSSSSYFLPHSSLSNGQSMGPMTTSTHSTNAAPPTMTASLHDIRPMPASGIGMPYGSSQILSQPPIVPNQEPEPIHVVGQQGRRGVLPTANGRPAPGSAKATQNLTKNADNKYECPHCSKTYLHLKHLKRHLLRHTGERPYQCHLCKDTFSRSDILKRHFQKCSIRRGNPTGQNHLANSQAHLRKNRNSQGGSGDHGYLNAVNATPTFSNGSPFSNNLMGNSGFSGGSPGSYAESAASMSARTSRANSLMQPRTEMAGVTPIQDQRRSISHVELLNNHRMSFDASANHDFRATNAVPANLGTQMSGYNHLNSNMNTNMQQNMNQNVNQAMTQPEQLNNHFGYSQAVSGPTMHSNMAMNNANGINNMNTVQNGQGNGLGWDNPYHQNGGQDAFGISTSISQDPVAIKTETDLTPQNNYQHHQSSHEATPDGMFSNLYSSASAFPNTQTVFDSWDLSSSDPLQNKAEALISFCFPGGTAIVQPHEAQALEILRSFSSLETLKSCLDGFRNFQEHWPVIHVPTFNPAMADNALLLTMLCIGAVYAKDENLVQVRALMEVVKSAIQRTSRVYNFADAVDSTRSAHDDVEELQTIALLCVAFLWHGNTSQRNRTVDEFPKLARVVRKAGLLSPVQPGEAGYSVLHHVGDDAEPQHFQQWKWESWVAQEKRSRVAFLFFLLDAAMVMFSNCRAQFDVCEIRIPLPADDAAWEARNAHECADALGLHGKEAQAKRNVTGSRRIKQLELHEVLRILAQSNSDLLPRSTNVYTKFIVIHTLHVQMWSALRQAAQHAVLPQNNAISPTGSSTPQSNGDWNYSDSASNSTCSSGSATPVDGIAAQNAQQALKVINNALDKWKRSWDMDLEIQYSANAPPRSGFCRDGIHYYWLAHTVIRRRCADWLKMDSDHRFRNTIHLLKQIKTWVYSEQNKTGQSTGALAHIDNNYALEELSLDMKLLFAPVEKRAQTPTTHIKTEPATNANATTYS</sequence>
<proteinExistence type="predicted"/>
<keyword evidence="3" id="KW-0677">Repeat</keyword>
<reference evidence="10 11" key="1">
    <citation type="journal article" date="2022" name="G3 (Bethesda)">
        <title>Enemy or ally: a genomic approach to elucidate the lifestyle of Phyllosticta citrichinaensis.</title>
        <authorList>
            <person name="Buijs V.A."/>
            <person name="Groenewald J.Z."/>
            <person name="Haridas S."/>
            <person name="LaButti K.M."/>
            <person name="Lipzen A."/>
            <person name="Martin F.M."/>
            <person name="Barry K."/>
            <person name="Grigoriev I.V."/>
            <person name="Crous P.W."/>
            <person name="Seidl M.F."/>
        </authorList>
    </citation>
    <scope>NUCLEOTIDE SEQUENCE [LARGE SCALE GENOMIC DNA]</scope>
    <source>
        <strain evidence="10 11">CBS 129764</strain>
    </source>
</reference>
<dbReference type="PANTHER" id="PTHR40626">
    <property type="entry name" value="MIP31509P"/>
    <property type="match status" value="1"/>
</dbReference>
<comment type="caution">
    <text evidence="10">The sequence shown here is derived from an EMBL/GenBank/DDBJ whole genome shotgun (WGS) entry which is preliminary data.</text>
</comment>
<evidence type="ECO:0000256" key="7">
    <source>
        <dbReference type="PROSITE-ProRule" id="PRU00042"/>
    </source>
</evidence>
<feature type="compositionally biased region" description="Low complexity" evidence="8">
    <location>
        <begin position="70"/>
        <end position="89"/>
    </location>
</feature>
<dbReference type="PROSITE" id="PS50157">
    <property type="entry name" value="ZINC_FINGER_C2H2_2"/>
    <property type="match status" value="2"/>
</dbReference>
<organism evidence="10 11">
    <name type="scientific">Phyllosticta citrichinensis</name>
    <dbReference type="NCBI Taxonomy" id="1130410"/>
    <lineage>
        <taxon>Eukaryota</taxon>
        <taxon>Fungi</taxon>
        <taxon>Dikarya</taxon>
        <taxon>Ascomycota</taxon>
        <taxon>Pezizomycotina</taxon>
        <taxon>Dothideomycetes</taxon>
        <taxon>Dothideomycetes incertae sedis</taxon>
        <taxon>Botryosphaeriales</taxon>
        <taxon>Phyllostictaceae</taxon>
        <taxon>Phyllosticta</taxon>
    </lineage>
</organism>
<dbReference type="SUPFAM" id="SSF57667">
    <property type="entry name" value="beta-beta-alpha zinc fingers"/>
    <property type="match status" value="1"/>
</dbReference>